<reference evidence="13 14" key="1">
    <citation type="submission" date="2020-08" db="EMBL/GenBank/DDBJ databases">
        <title>Sequencing the genomes of 1000 actinobacteria strains.</title>
        <authorList>
            <person name="Klenk H.-P."/>
        </authorList>
    </citation>
    <scope>NUCLEOTIDE SEQUENCE [LARGE SCALE GENOMIC DNA]</scope>
    <source>
        <strain evidence="13 14">DSM 23040</strain>
    </source>
</reference>
<name>A0A839QTJ8_9MICO</name>
<dbReference type="Proteomes" id="UP000568050">
    <property type="component" value="Unassembled WGS sequence"/>
</dbReference>
<dbReference type="PANTHER" id="PTHR43711">
    <property type="entry name" value="TWO-COMPONENT HISTIDINE KINASE"/>
    <property type="match status" value="1"/>
</dbReference>
<keyword evidence="14" id="KW-1185">Reference proteome</keyword>
<keyword evidence="10" id="KW-0472">Membrane</keyword>
<evidence type="ECO:0000256" key="2">
    <source>
        <dbReference type="ARBA" id="ARBA00004236"/>
    </source>
</evidence>
<dbReference type="GO" id="GO:0000155">
    <property type="term" value="F:phosphorelay sensor kinase activity"/>
    <property type="evidence" value="ECO:0007669"/>
    <property type="project" value="InterPro"/>
</dbReference>
<dbReference type="SUPFAM" id="SSF55874">
    <property type="entry name" value="ATPase domain of HSP90 chaperone/DNA topoisomerase II/histidine kinase"/>
    <property type="match status" value="1"/>
</dbReference>
<evidence type="ECO:0000256" key="8">
    <source>
        <dbReference type="ARBA" id="ARBA00022989"/>
    </source>
</evidence>
<dbReference type="SMART" id="SM00387">
    <property type="entry name" value="HATPase_c"/>
    <property type="match status" value="1"/>
</dbReference>
<evidence type="ECO:0000256" key="10">
    <source>
        <dbReference type="SAM" id="Phobius"/>
    </source>
</evidence>
<dbReference type="FunFam" id="1.10.287.130:FF:000001">
    <property type="entry name" value="Two-component sensor histidine kinase"/>
    <property type="match status" value="1"/>
</dbReference>
<dbReference type="SUPFAM" id="SSF47384">
    <property type="entry name" value="Homodimeric domain of signal transducing histidine kinase"/>
    <property type="match status" value="1"/>
</dbReference>
<evidence type="ECO:0000256" key="3">
    <source>
        <dbReference type="ARBA" id="ARBA00012438"/>
    </source>
</evidence>
<keyword evidence="4" id="KW-0597">Phosphoprotein</keyword>
<keyword evidence="7 13" id="KW-0418">Kinase</keyword>
<dbReference type="Pfam" id="PF00672">
    <property type="entry name" value="HAMP"/>
    <property type="match status" value="1"/>
</dbReference>
<comment type="catalytic activity">
    <reaction evidence="1">
        <text>ATP + protein L-histidine = ADP + protein N-phospho-L-histidine.</text>
        <dbReference type="EC" id="2.7.13.3"/>
    </reaction>
</comment>
<keyword evidence="6 10" id="KW-0812">Transmembrane</keyword>
<dbReference type="PROSITE" id="PS50109">
    <property type="entry name" value="HIS_KIN"/>
    <property type="match status" value="1"/>
</dbReference>
<evidence type="ECO:0000313" key="13">
    <source>
        <dbReference type="EMBL" id="MBB3022090.1"/>
    </source>
</evidence>
<dbReference type="PROSITE" id="PS50885">
    <property type="entry name" value="HAMP"/>
    <property type="match status" value="1"/>
</dbReference>
<evidence type="ECO:0000256" key="9">
    <source>
        <dbReference type="ARBA" id="ARBA00023012"/>
    </source>
</evidence>
<dbReference type="Gene3D" id="1.10.287.130">
    <property type="match status" value="1"/>
</dbReference>
<dbReference type="SMART" id="SM00388">
    <property type="entry name" value="HisKA"/>
    <property type="match status" value="1"/>
</dbReference>
<dbReference type="InterPro" id="IPR004358">
    <property type="entry name" value="Sig_transdc_His_kin-like_C"/>
</dbReference>
<dbReference type="Gene3D" id="3.30.565.10">
    <property type="entry name" value="Histidine kinase-like ATPase, C-terminal domain"/>
    <property type="match status" value="1"/>
</dbReference>
<dbReference type="EC" id="2.7.13.3" evidence="3"/>
<dbReference type="AlphaFoldDB" id="A0A839QTJ8"/>
<organism evidence="13 14">
    <name type="scientific">Helcobacillus massiliensis</name>
    <dbReference type="NCBI Taxonomy" id="521392"/>
    <lineage>
        <taxon>Bacteria</taxon>
        <taxon>Bacillati</taxon>
        <taxon>Actinomycetota</taxon>
        <taxon>Actinomycetes</taxon>
        <taxon>Micrococcales</taxon>
        <taxon>Dermabacteraceae</taxon>
        <taxon>Helcobacillus</taxon>
    </lineage>
</organism>
<evidence type="ECO:0000313" key="14">
    <source>
        <dbReference type="Proteomes" id="UP000568050"/>
    </source>
</evidence>
<dbReference type="InterPro" id="IPR003594">
    <property type="entry name" value="HATPase_dom"/>
</dbReference>
<dbReference type="CDD" id="cd00082">
    <property type="entry name" value="HisKA"/>
    <property type="match status" value="1"/>
</dbReference>
<evidence type="ECO:0000256" key="1">
    <source>
        <dbReference type="ARBA" id="ARBA00000085"/>
    </source>
</evidence>
<evidence type="ECO:0000259" key="11">
    <source>
        <dbReference type="PROSITE" id="PS50109"/>
    </source>
</evidence>
<dbReference type="CDD" id="cd06225">
    <property type="entry name" value="HAMP"/>
    <property type="match status" value="1"/>
</dbReference>
<evidence type="ECO:0000259" key="12">
    <source>
        <dbReference type="PROSITE" id="PS50885"/>
    </source>
</evidence>
<feature type="transmembrane region" description="Helical" evidence="10">
    <location>
        <begin position="46"/>
        <end position="65"/>
    </location>
</feature>
<evidence type="ECO:0000256" key="7">
    <source>
        <dbReference type="ARBA" id="ARBA00022777"/>
    </source>
</evidence>
<feature type="domain" description="HAMP" evidence="12">
    <location>
        <begin position="66"/>
        <end position="118"/>
    </location>
</feature>
<dbReference type="InterPro" id="IPR005467">
    <property type="entry name" value="His_kinase_dom"/>
</dbReference>
<accession>A0A839QTJ8</accession>
<dbReference type="Gene3D" id="6.10.340.10">
    <property type="match status" value="1"/>
</dbReference>
<evidence type="ECO:0000256" key="6">
    <source>
        <dbReference type="ARBA" id="ARBA00022692"/>
    </source>
</evidence>
<keyword evidence="9" id="KW-0902">Two-component regulatory system</keyword>
<dbReference type="Pfam" id="PF00512">
    <property type="entry name" value="HisKA"/>
    <property type="match status" value="1"/>
</dbReference>
<dbReference type="GO" id="GO:0005886">
    <property type="term" value="C:plasma membrane"/>
    <property type="evidence" value="ECO:0007669"/>
    <property type="project" value="UniProtKB-SubCell"/>
</dbReference>
<keyword evidence="5" id="KW-0808">Transferase</keyword>
<dbReference type="InterPro" id="IPR036890">
    <property type="entry name" value="HATPase_C_sf"/>
</dbReference>
<feature type="domain" description="Histidine kinase" evidence="11">
    <location>
        <begin position="126"/>
        <end position="354"/>
    </location>
</feature>
<dbReference type="SMART" id="SM00304">
    <property type="entry name" value="HAMP"/>
    <property type="match status" value="1"/>
</dbReference>
<evidence type="ECO:0000256" key="4">
    <source>
        <dbReference type="ARBA" id="ARBA00022553"/>
    </source>
</evidence>
<sequence length="357" mass="38119">MSRSDQLPTPLQGFQSFKMKLGVLVGVSVLVAAAIAWVGSKTGLNAIIMIPLTVLAALAVTQVLARGMTSPLREMTAAARAMAQGDYERRVTTRSRDEVGQLADAFNTMSADLEQTDRMRRELVANVSHELRTPVAALRGQLENLADGVTPVTPENLEVTLQATERLSRLVDHLLDLSRLEAGVTDLQTEQIELTPLLHEVTDTARLAARVQGRDVHWSVDVQPADLSIAADPERIRQVFSNLLDNASRHSPAGGGISVIAFLSEGAFGPGVDGVCIEVRDEGPGIAEEHRASVFGRFERGEAALDGSGGTGLGLAIARWAVTLHGGRIEVIDDPRRAARAPSSTIRVTLPTDPAAL</sequence>
<dbReference type="EMBL" id="JACHWP010000001">
    <property type="protein sequence ID" value="MBB3022090.1"/>
    <property type="molecule type" value="Genomic_DNA"/>
</dbReference>
<protein>
    <recommendedName>
        <fullName evidence="3">histidine kinase</fullName>
        <ecNumber evidence="3">2.7.13.3</ecNumber>
    </recommendedName>
</protein>
<gene>
    <name evidence="13" type="ORF">FHX50_000338</name>
</gene>
<dbReference type="InterPro" id="IPR003660">
    <property type="entry name" value="HAMP_dom"/>
</dbReference>
<dbReference type="InterPro" id="IPR050736">
    <property type="entry name" value="Sensor_HK_Regulatory"/>
</dbReference>
<feature type="transmembrane region" description="Helical" evidence="10">
    <location>
        <begin position="21"/>
        <end position="40"/>
    </location>
</feature>
<evidence type="ECO:0000256" key="5">
    <source>
        <dbReference type="ARBA" id="ARBA00022679"/>
    </source>
</evidence>
<dbReference type="InterPro" id="IPR003661">
    <property type="entry name" value="HisK_dim/P_dom"/>
</dbReference>
<dbReference type="PANTHER" id="PTHR43711:SF32">
    <property type="entry name" value="SENSOR-TYPE HISTIDINE KINASE PRRB"/>
    <property type="match status" value="1"/>
</dbReference>
<proteinExistence type="predicted"/>
<comment type="subcellular location">
    <subcellularLocation>
        <location evidence="2">Cell membrane</location>
    </subcellularLocation>
</comment>
<dbReference type="CDD" id="cd00075">
    <property type="entry name" value="HATPase"/>
    <property type="match status" value="1"/>
</dbReference>
<dbReference type="InterPro" id="IPR036097">
    <property type="entry name" value="HisK_dim/P_sf"/>
</dbReference>
<keyword evidence="8 10" id="KW-1133">Transmembrane helix</keyword>
<dbReference type="Pfam" id="PF02518">
    <property type="entry name" value="HATPase_c"/>
    <property type="match status" value="1"/>
</dbReference>
<comment type="caution">
    <text evidence="13">The sequence shown here is derived from an EMBL/GenBank/DDBJ whole genome shotgun (WGS) entry which is preliminary data.</text>
</comment>
<dbReference type="PRINTS" id="PR00344">
    <property type="entry name" value="BCTRLSENSOR"/>
</dbReference>
<dbReference type="RefSeq" id="WP_343064022.1">
    <property type="nucleotide sequence ID" value="NZ_CBCSFZ010000010.1"/>
</dbReference>
<dbReference type="SUPFAM" id="SSF158472">
    <property type="entry name" value="HAMP domain-like"/>
    <property type="match status" value="1"/>
</dbReference>